<dbReference type="GO" id="GO:0030170">
    <property type="term" value="F:pyridoxal phosphate binding"/>
    <property type="evidence" value="ECO:0007669"/>
    <property type="project" value="InterPro"/>
</dbReference>
<evidence type="ECO:0000256" key="9">
    <source>
        <dbReference type="ARBA" id="ARBA00049529"/>
    </source>
</evidence>
<accession>A0A975DIJ7</accession>
<dbReference type="PANTHER" id="PTHR42743:SF2">
    <property type="entry name" value="AMINODEOXYCHORISMATE LYASE"/>
    <property type="match status" value="1"/>
</dbReference>
<dbReference type="GO" id="GO:0008696">
    <property type="term" value="F:4-amino-4-deoxychorismate lyase activity"/>
    <property type="evidence" value="ECO:0007669"/>
    <property type="project" value="UniProtKB-UniRule"/>
</dbReference>
<dbReference type="InterPro" id="IPR001544">
    <property type="entry name" value="Aminotrans_IV"/>
</dbReference>
<dbReference type="GO" id="GO:0005829">
    <property type="term" value="C:cytosol"/>
    <property type="evidence" value="ECO:0007669"/>
    <property type="project" value="TreeGrafter"/>
</dbReference>
<keyword evidence="5" id="KW-0289">Folate biosynthesis</keyword>
<evidence type="ECO:0000313" key="11">
    <source>
        <dbReference type="EMBL" id="QTH71797.1"/>
    </source>
</evidence>
<comment type="similarity">
    <text evidence="2">Belongs to the class-IV pyridoxal-phosphate-dependent aminotransferase family.</text>
</comment>
<comment type="subunit">
    <text evidence="3">Homodimer.</text>
</comment>
<dbReference type="EC" id="4.1.3.38" evidence="8 10"/>
<keyword evidence="4" id="KW-0663">Pyridoxal phosphate</keyword>
<dbReference type="InterPro" id="IPR036038">
    <property type="entry name" value="Aminotransferase-like"/>
</dbReference>
<dbReference type="Gene3D" id="3.20.10.10">
    <property type="entry name" value="D-amino Acid Aminotransferase, subunit A, domain 2"/>
    <property type="match status" value="1"/>
</dbReference>
<dbReference type="InterPro" id="IPR043132">
    <property type="entry name" value="BCAT-like_C"/>
</dbReference>
<comment type="pathway">
    <text evidence="7">Cofactor biosynthesis; tetrahydrofolate biosynthesis; 4-aminobenzoate from chorismate: step 2/2.</text>
</comment>
<evidence type="ECO:0000256" key="2">
    <source>
        <dbReference type="ARBA" id="ARBA00009320"/>
    </source>
</evidence>
<evidence type="ECO:0000256" key="4">
    <source>
        <dbReference type="ARBA" id="ARBA00022898"/>
    </source>
</evidence>
<evidence type="ECO:0000256" key="6">
    <source>
        <dbReference type="ARBA" id="ARBA00023239"/>
    </source>
</evidence>
<comment type="catalytic activity">
    <reaction evidence="9">
        <text>4-amino-4-deoxychorismate = 4-aminobenzoate + pyruvate + H(+)</text>
        <dbReference type="Rhea" id="RHEA:16201"/>
        <dbReference type="ChEBI" id="CHEBI:15361"/>
        <dbReference type="ChEBI" id="CHEBI:15378"/>
        <dbReference type="ChEBI" id="CHEBI:17836"/>
        <dbReference type="ChEBI" id="CHEBI:58406"/>
        <dbReference type="EC" id="4.1.3.38"/>
    </reaction>
</comment>
<dbReference type="Gene3D" id="3.30.470.10">
    <property type="match status" value="1"/>
</dbReference>
<dbReference type="InterPro" id="IPR017824">
    <property type="entry name" value="Aminodeoxychorismate_lyase_IV"/>
</dbReference>
<evidence type="ECO:0000256" key="3">
    <source>
        <dbReference type="ARBA" id="ARBA00011738"/>
    </source>
</evidence>
<dbReference type="PANTHER" id="PTHR42743">
    <property type="entry name" value="AMINO-ACID AMINOTRANSFERASE"/>
    <property type="match status" value="1"/>
</dbReference>
<dbReference type="KEGG" id="pxi:J5O05_02250"/>
<protein>
    <recommendedName>
        <fullName evidence="8 10">Aminodeoxychorismate lyase</fullName>
        <ecNumber evidence="8 10">4.1.3.38</ecNumber>
    </recommendedName>
</protein>
<keyword evidence="12" id="KW-1185">Reference proteome</keyword>
<evidence type="ECO:0000256" key="5">
    <source>
        <dbReference type="ARBA" id="ARBA00022909"/>
    </source>
</evidence>
<dbReference type="GO" id="GO:0008153">
    <property type="term" value="P:4-aminobenzoate biosynthetic process"/>
    <property type="evidence" value="ECO:0007669"/>
    <property type="project" value="UniProtKB-UniRule"/>
</dbReference>
<evidence type="ECO:0000256" key="8">
    <source>
        <dbReference type="ARBA" id="ARBA00035676"/>
    </source>
</evidence>
<sequence length="258" mass="28469">MQIVSSVSATDRGLAYGDGFFTTAKIEFDAVIDWPLHKARLEECAARLFFPSLDFTLIEPEVQRLIAGTPLGVLKIIVTRGCGGRGYSLPAHANPHLLLQLLPFPEHYLSLRDRGLKLGTSSVKLAPQPLLAGLKTLNRLEQVFIKQELDLLPFDDVVVCDNNDMVVETSIGNLVWIEGSRVLTSTLDLCGIKGVYLQSLKSKMDITEAQITQEALLNADAVFVCNSLMGVVPVYAIQNKVWNKNTVTRFALEHGLYD</sequence>
<organism evidence="11 12">
    <name type="scientific">Pseudoalteromonas xiamenensis</name>
    <dbReference type="NCBI Taxonomy" id="882626"/>
    <lineage>
        <taxon>Bacteria</taxon>
        <taxon>Pseudomonadati</taxon>
        <taxon>Pseudomonadota</taxon>
        <taxon>Gammaproteobacteria</taxon>
        <taxon>Alteromonadales</taxon>
        <taxon>Pseudoalteromonadaceae</taxon>
        <taxon>Pseudoalteromonas</taxon>
    </lineage>
</organism>
<reference evidence="11" key="1">
    <citation type="submission" date="2021-03" db="EMBL/GenBank/DDBJ databases">
        <title>Complete Genome of Pseudoalteromonas xiamenensis STKMTI.2, a new potential marine bacterium producing anti-Vibrio compounds.</title>
        <authorList>
            <person name="Handayani D.P."/>
            <person name="Isnansetyo A."/>
            <person name="Istiqomah I."/>
            <person name="Jumina J."/>
        </authorList>
    </citation>
    <scope>NUCLEOTIDE SEQUENCE</scope>
    <source>
        <strain evidence="11">STKMTI.2</strain>
    </source>
</reference>
<dbReference type="NCBIfam" id="TIGR03461">
    <property type="entry name" value="pabC_Proteo"/>
    <property type="match status" value="1"/>
</dbReference>
<dbReference type="GO" id="GO:0046656">
    <property type="term" value="P:folic acid biosynthetic process"/>
    <property type="evidence" value="ECO:0007669"/>
    <property type="project" value="UniProtKB-KW"/>
</dbReference>
<proteinExistence type="inferred from homology"/>
<comment type="cofactor">
    <cofactor evidence="1">
        <name>pyridoxal 5'-phosphate</name>
        <dbReference type="ChEBI" id="CHEBI:597326"/>
    </cofactor>
</comment>
<name>A0A975DIJ7_9GAMM</name>
<gene>
    <name evidence="11" type="primary">pabC</name>
    <name evidence="11" type="ORF">J5O05_02250</name>
</gene>
<evidence type="ECO:0000256" key="7">
    <source>
        <dbReference type="ARBA" id="ARBA00035633"/>
    </source>
</evidence>
<dbReference type="AlphaFoldDB" id="A0A975DIJ7"/>
<evidence type="ECO:0000256" key="10">
    <source>
        <dbReference type="NCBIfam" id="TIGR03461"/>
    </source>
</evidence>
<dbReference type="Proteomes" id="UP000664904">
    <property type="component" value="Chromosome"/>
</dbReference>
<dbReference type="SUPFAM" id="SSF56752">
    <property type="entry name" value="D-aminoacid aminotransferase-like PLP-dependent enzymes"/>
    <property type="match status" value="1"/>
</dbReference>
<dbReference type="Pfam" id="PF01063">
    <property type="entry name" value="Aminotran_4"/>
    <property type="match status" value="1"/>
</dbReference>
<evidence type="ECO:0000313" key="12">
    <source>
        <dbReference type="Proteomes" id="UP000664904"/>
    </source>
</evidence>
<dbReference type="InterPro" id="IPR043131">
    <property type="entry name" value="BCAT-like_N"/>
</dbReference>
<keyword evidence="6 11" id="KW-0456">Lyase</keyword>
<dbReference type="EMBL" id="CP072133">
    <property type="protein sequence ID" value="QTH71797.1"/>
    <property type="molecule type" value="Genomic_DNA"/>
</dbReference>
<evidence type="ECO:0000256" key="1">
    <source>
        <dbReference type="ARBA" id="ARBA00001933"/>
    </source>
</evidence>
<dbReference type="RefSeq" id="WP_208843421.1">
    <property type="nucleotide sequence ID" value="NZ_CP072133.1"/>
</dbReference>
<dbReference type="InterPro" id="IPR050571">
    <property type="entry name" value="Class-IV_PLP-Dep_Aminotrnsfr"/>
</dbReference>